<dbReference type="EMBL" id="RBXP01000011">
    <property type="protein sequence ID" value="RKT60694.1"/>
    <property type="molecule type" value="Genomic_DNA"/>
</dbReference>
<organism evidence="3 4">
    <name type="scientific">Azonexus fungiphilus</name>
    <dbReference type="NCBI Taxonomy" id="146940"/>
    <lineage>
        <taxon>Bacteria</taxon>
        <taxon>Pseudomonadati</taxon>
        <taxon>Pseudomonadota</taxon>
        <taxon>Betaproteobacteria</taxon>
        <taxon>Rhodocyclales</taxon>
        <taxon>Azonexaceae</taxon>
        <taxon>Azonexus</taxon>
    </lineage>
</organism>
<evidence type="ECO:0000313" key="4">
    <source>
        <dbReference type="Proteomes" id="UP000270626"/>
    </source>
</evidence>
<feature type="signal peptide" evidence="2">
    <location>
        <begin position="1"/>
        <end position="20"/>
    </location>
</feature>
<proteinExistence type="predicted"/>
<evidence type="ECO:0008006" key="5">
    <source>
        <dbReference type="Google" id="ProtNLM"/>
    </source>
</evidence>
<keyword evidence="2" id="KW-0732">Signal</keyword>
<dbReference type="AlphaFoldDB" id="A0A495WHW4"/>
<evidence type="ECO:0000256" key="1">
    <source>
        <dbReference type="SAM" id="Coils"/>
    </source>
</evidence>
<reference evidence="3 4" key="1">
    <citation type="submission" date="2018-10" db="EMBL/GenBank/DDBJ databases">
        <title>Genomic Encyclopedia of Type Strains, Phase IV (KMG-IV): sequencing the most valuable type-strain genomes for metagenomic binning, comparative biology and taxonomic classification.</title>
        <authorList>
            <person name="Goeker M."/>
        </authorList>
    </citation>
    <scope>NUCLEOTIDE SEQUENCE [LARGE SCALE GENOMIC DNA]</scope>
    <source>
        <strain evidence="3 4">DSM 23841</strain>
    </source>
</reference>
<dbReference type="PROSITE" id="PS51257">
    <property type="entry name" value="PROKAR_LIPOPROTEIN"/>
    <property type="match status" value="1"/>
</dbReference>
<keyword evidence="1" id="KW-0175">Coiled coil</keyword>
<sequence>MSIKLTSVVCLAAAVAAGCATVSEPTPAPAVPMPAPVAPILPTPSPEDGQAAALFHRQSVLRLPPAEVTRERNRLAAVAVEPAAQLRLAMLLAQPRSPNADLARALALTELVLKSADPAAVSLHPLAWLLAEQLAERLRLEGLGERQSAQLKESQRRVGELQEKLERLANIERSLPGRPLPHGRTP</sequence>
<comment type="caution">
    <text evidence="3">The sequence shown here is derived from an EMBL/GenBank/DDBJ whole genome shotgun (WGS) entry which is preliminary data.</text>
</comment>
<name>A0A495WHW4_9RHOO</name>
<accession>A0A495WHW4</accession>
<dbReference type="OrthoDB" id="9181655at2"/>
<protein>
    <recommendedName>
        <fullName evidence="5">YfhG lipoprotein</fullName>
    </recommendedName>
</protein>
<feature type="chain" id="PRO_5019793694" description="YfhG lipoprotein" evidence="2">
    <location>
        <begin position="21"/>
        <end position="186"/>
    </location>
</feature>
<keyword evidence="4" id="KW-1185">Reference proteome</keyword>
<evidence type="ECO:0000313" key="3">
    <source>
        <dbReference type="EMBL" id="RKT60694.1"/>
    </source>
</evidence>
<evidence type="ECO:0000256" key="2">
    <source>
        <dbReference type="SAM" id="SignalP"/>
    </source>
</evidence>
<dbReference type="RefSeq" id="WP_147431281.1">
    <property type="nucleotide sequence ID" value="NZ_JAANMQ010000001.1"/>
</dbReference>
<dbReference type="Proteomes" id="UP000270626">
    <property type="component" value="Unassembled WGS sequence"/>
</dbReference>
<gene>
    <name evidence="3" type="ORF">DFR40_0840</name>
</gene>
<feature type="coiled-coil region" evidence="1">
    <location>
        <begin position="144"/>
        <end position="171"/>
    </location>
</feature>